<dbReference type="Proteomes" id="UP001500713">
    <property type="component" value="Unassembled WGS sequence"/>
</dbReference>
<gene>
    <name evidence="2" type="ORF">GCM10009096_15580</name>
</gene>
<sequence>MTNHRSALTLISTFTIAMAMPSYSLVAQPSSSQESEAANPRLTVAKGQYLSIIMPEEKEDGDAARQVYYRQAFPLGQKFGLKRETQLKMDSIEFSNYKPTGLVFFSYPDQESEKQLTSQPEWPAIKAQRPEAWNELRIYSAAMREDLNLSFDPAKYYSLVVAWTNPDKPEDYQRYLSGIEKAVHSAGGRFIYKMKNPKMEAHATSLNAPSQLTFVEWDAPNGFAKVQKTEDYKASAPYFRSGVTKVEFYYMSVNGKS</sequence>
<evidence type="ECO:0008006" key="4">
    <source>
        <dbReference type="Google" id="ProtNLM"/>
    </source>
</evidence>
<dbReference type="RefSeq" id="WP_229955926.1">
    <property type="nucleotide sequence ID" value="NZ_BAAAEM010000002.1"/>
</dbReference>
<accession>A0ABN1AEZ0</accession>
<evidence type="ECO:0000256" key="1">
    <source>
        <dbReference type="SAM" id="SignalP"/>
    </source>
</evidence>
<organism evidence="2 3">
    <name type="scientific">Parasphingorhabdus litoris</name>
    <dbReference type="NCBI Taxonomy" id="394733"/>
    <lineage>
        <taxon>Bacteria</taxon>
        <taxon>Pseudomonadati</taxon>
        <taxon>Pseudomonadota</taxon>
        <taxon>Alphaproteobacteria</taxon>
        <taxon>Sphingomonadales</taxon>
        <taxon>Sphingomonadaceae</taxon>
        <taxon>Parasphingorhabdus</taxon>
    </lineage>
</organism>
<comment type="caution">
    <text evidence="2">The sequence shown here is derived from an EMBL/GenBank/DDBJ whole genome shotgun (WGS) entry which is preliminary data.</text>
</comment>
<dbReference type="EMBL" id="BAAAEM010000002">
    <property type="protein sequence ID" value="GAA0474882.1"/>
    <property type="molecule type" value="Genomic_DNA"/>
</dbReference>
<keyword evidence="1" id="KW-0732">Signal</keyword>
<keyword evidence="3" id="KW-1185">Reference proteome</keyword>
<feature type="signal peptide" evidence="1">
    <location>
        <begin position="1"/>
        <end position="19"/>
    </location>
</feature>
<protein>
    <recommendedName>
        <fullName evidence="4">DUF1330 domain-containing protein</fullName>
    </recommendedName>
</protein>
<feature type="chain" id="PRO_5046883946" description="DUF1330 domain-containing protein" evidence="1">
    <location>
        <begin position="20"/>
        <end position="257"/>
    </location>
</feature>
<reference evidence="2 3" key="1">
    <citation type="journal article" date="2019" name="Int. J. Syst. Evol. Microbiol.">
        <title>The Global Catalogue of Microorganisms (GCM) 10K type strain sequencing project: providing services to taxonomists for standard genome sequencing and annotation.</title>
        <authorList>
            <consortium name="The Broad Institute Genomics Platform"/>
            <consortium name="The Broad Institute Genome Sequencing Center for Infectious Disease"/>
            <person name="Wu L."/>
            <person name="Ma J."/>
        </authorList>
    </citation>
    <scope>NUCLEOTIDE SEQUENCE [LARGE SCALE GENOMIC DNA]</scope>
    <source>
        <strain evidence="2 3">JCM 14162</strain>
    </source>
</reference>
<name>A0ABN1AEZ0_9SPHN</name>
<evidence type="ECO:0000313" key="3">
    <source>
        <dbReference type="Proteomes" id="UP001500713"/>
    </source>
</evidence>
<dbReference type="Gene3D" id="3.30.70.100">
    <property type="match status" value="1"/>
</dbReference>
<proteinExistence type="predicted"/>
<evidence type="ECO:0000313" key="2">
    <source>
        <dbReference type="EMBL" id="GAA0474882.1"/>
    </source>
</evidence>